<evidence type="ECO:0000256" key="6">
    <source>
        <dbReference type="ARBA" id="ARBA00023015"/>
    </source>
</evidence>
<dbReference type="RefSeq" id="WP_072309944.1">
    <property type="nucleotide sequence ID" value="NZ_FMIQ01000068.1"/>
</dbReference>
<dbReference type="GO" id="GO:0009432">
    <property type="term" value="P:SOS response"/>
    <property type="evidence" value="ECO:0007669"/>
    <property type="project" value="UniProtKB-KW"/>
</dbReference>
<evidence type="ECO:0000256" key="3">
    <source>
        <dbReference type="ARBA" id="ARBA00022763"/>
    </source>
</evidence>
<evidence type="ECO:0000256" key="10">
    <source>
        <dbReference type="ARBA" id="ARBA00023236"/>
    </source>
</evidence>
<evidence type="ECO:0000256" key="2">
    <source>
        <dbReference type="ARBA" id="ARBA00022705"/>
    </source>
</evidence>
<evidence type="ECO:0000256" key="8">
    <source>
        <dbReference type="ARBA" id="ARBA00023163"/>
    </source>
</evidence>
<keyword evidence="8" id="KW-0804">Transcription</keyword>
<evidence type="ECO:0000313" key="12">
    <source>
        <dbReference type="EMBL" id="SCM54231.1"/>
    </source>
</evidence>
<dbReference type="SUPFAM" id="SSF46785">
    <property type="entry name" value="Winged helix' DNA-binding domain"/>
    <property type="match status" value="1"/>
</dbReference>
<accession>A0A1C6Z590</accession>
<keyword evidence="3" id="KW-0227">DNA damage</keyword>
<dbReference type="OrthoDB" id="6637782at2"/>
<dbReference type="GO" id="GO:0004252">
    <property type="term" value="F:serine-type endopeptidase activity"/>
    <property type="evidence" value="ECO:0007669"/>
    <property type="project" value="InterPro"/>
</dbReference>
<dbReference type="GO" id="GO:0006508">
    <property type="term" value="P:proteolysis"/>
    <property type="evidence" value="ECO:0007669"/>
    <property type="project" value="InterPro"/>
</dbReference>
<keyword evidence="1" id="KW-0678">Repressor</keyword>
<reference evidence="12 13" key="1">
    <citation type="submission" date="2016-09" db="EMBL/GenBank/DDBJ databases">
        <authorList>
            <person name="Capua I."/>
            <person name="De Benedictis P."/>
            <person name="Joannis T."/>
            <person name="Lombin L.H."/>
            <person name="Cattoli G."/>
        </authorList>
    </citation>
    <scope>NUCLEOTIDE SEQUENCE [LARGE SCALE GENOMIC DNA]</scope>
    <source>
        <strain evidence="12 13">GB001</strain>
    </source>
</reference>
<keyword evidence="4" id="KW-0378">Hydrolase</keyword>
<dbReference type="GO" id="GO:0006260">
    <property type="term" value="P:DNA replication"/>
    <property type="evidence" value="ECO:0007669"/>
    <property type="project" value="UniProtKB-KW"/>
</dbReference>
<evidence type="ECO:0000256" key="4">
    <source>
        <dbReference type="ARBA" id="ARBA00022801"/>
    </source>
</evidence>
<keyword evidence="2" id="KW-0235">DNA replication</keyword>
<dbReference type="Pfam" id="PF01726">
    <property type="entry name" value="LexA_DNA_bind"/>
    <property type="match status" value="1"/>
</dbReference>
<sequence>MQELTKQQRAVLDVITNYINRNGISPTVSEISEAMGFKSPNSATLHLKALKKKGAIAIRDRTSRSITVIDRENSPLSIPSVNDSNYWFDGVFQHRRYERDVYRSLELAGVIVDVKASRVENKT</sequence>
<dbReference type="Proteomes" id="UP000094844">
    <property type="component" value="Unassembled WGS sequence"/>
</dbReference>
<dbReference type="GO" id="GO:0006281">
    <property type="term" value="P:DNA repair"/>
    <property type="evidence" value="ECO:0007669"/>
    <property type="project" value="UniProtKB-KW"/>
</dbReference>
<name>A0A1C6Z590_HAFAL</name>
<keyword evidence="5" id="KW-0068">Autocatalytic cleavage</keyword>
<evidence type="ECO:0000256" key="7">
    <source>
        <dbReference type="ARBA" id="ARBA00023125"/>
    </source>
</evidence>
<evidence type="ECO:0000256" key="5">
    <source>
        <dbReference type="ARBA" id="ARBA00022813"/>
    </source>
</evidence>
<keyword evidence="10" id="KW-0742">SOS response</keyword>
<proteinExistence type="predicted"/>
<gene>
    <name evidence="12" type="ORF">BN1044_03730</name>
</gene>
<dbReference type="PANTHER" id="PTHR33516:SF2">
    <property type="entry name" value="LEXA REPRESSOR-RELATED"/>
    <property type="match status" value="1"/>
</dbReference>
<dbReference type="GO" id="GO:0003677">
    <property type="term" value="F:DNA binding"/>
    <property type="evidence" value="ECO:0007669"/>
    <property type="project" value="UniProtKB-KW"/>
</dbReference>
<dbReference type="InterPro" id="IPR050077">
    <property type="entry name" value="LexA_repressor"/>
</dbReference>
<dbReference type="AlphaFoldDB" id="A0A1C6Z590"/>
<dbReference type="Gene3D" id="1.10.10.10">
    <property type="entry name" value="Winged helix-like DNA-binding domain superfamily/Winged helix DNA-binding domain"/>
    <property type="match status" value="1"/>
</dbReference>
<dbReference type="InterPro" id="IPR006199">
    <property type="entry name" value="LexA_DNA-bd_dom"/>
</dbReference>
<protein>
    <submittedName>
        <fullName evidence="12">LexA DNA binding domain-containing protein</fullName>
    </submittedName>
</protein>
<feature type="domain" description="LexA repressor DNA-binding" evidence="11">
    <location>
        <begin position="1"/>
        <end position="64"/>
    </location>
</feature>
<evidence type="ECO:0000313" key="13">
    <source>
        <dbReference type="Proteomes" id="UP000094844"/>
    </source>
</evidence>
<dbReference type="FunFam" id="1.10.10.10:FF:000009">
    <property type="entry name" value="LexA repressor"/>
    <property type="match status" value="1"/>
</dbReference>
<evidence type="ECO:0000256" key="1">
    <source>
        <dbReference type="ARBA" id="ARBA00022491"/>
    </source>
</evidence>
<keyword evidence="6" id="KW-0805">Transcription regulation</keyword>
<dbReference type="InterPro" id="IPR036390">
    <property type="entry name" value="WH_DNA-bd_sf"/>
</dbReference>
<organism evidence="12 13">
    <name type="scientific">Hafnia alvei</name>
    <dbReference type="NCBI Taxonomy" id="569"/>
    <lineage>
        <taxon>Bacteria</taxon>
        <taxon>Pseudomonadati</taxon>
        <taxon>Pseudomonadota</taxon>
        <taxon>Gammaproteobacteria</taxon>
        <taxon>Enterobacterales</taxon>
        <taxon>Hafniaceae</taxon>
        <taxon>Hafnia</taxon>
    </lineage>
</organism>
<dbReference type="InterPro" id="IPR036388">
    <property type="entry name" value="WH-like_DNA-bd_sf"/>
</dbReference>
<keyword evidence="7" id="KW-0238">DNA-binding</keyword>
<keyword evidence="9" id="KW-0234">DNA repair</keyword>
<dbReference type="PANTHER" id="PTHR33516">
    <property type="entry name" value="LEXA REPRESSOR"/>
    <property type="match status" value="1"/>
</dbReference>
<evidence type="ECO:0000256" key="9">
    <source>
        <dbReference type="ARBA" id="ARBA00023204"/>
    </source>
</evidence>
<dbReference type="EMBL" id="FMIQ01000068">
    <property type="protein sequence ID" value="SCM54231.1"/>
    <property type="molecule type" value="Genomic_DNA"/>
</dbReference>
<evidence type="ECO:0000259" key="11">
    <source>
        <dbReference type="Pfam" id="PF01726"/>
    </source>
</evidence>